<comment type="caution">
    <text evidence="2">The sequence shown here is derived from an EMBL/GenBank/DDBJ whole genome shotgun (WGS) entry which is preliminary data.</text>
</comment>
<organism evidence="2 3">
    <name type="scientific">Durusdinium trenchii</name>
    <dbReference type="NCBI Taxonomy" id="1381693"/>
    <lineage>
        <taxon>Eukaryota</taxon>
        <taxon>Sar</taxon>
        <taxon>Alveolata</taxon>
        <taxon>Dinophyceae</taxon>
        <taxon>Suessiales</taxon>
        <taxon>Symbiodiniaceae</taxon>
        <taxon>Durusdinium</taxon>
    </lineage>
</organism>
<keyword evidence="3" id="KW-1185">Reference proteome</keyword>
<evidence type="ECO:0000313" key="3">
    <source>
        <dbReference type="Proteomes" id="UP001642484"/>
    </source>
</evidence>
<name>A0ABP0S1W6_9DINO</name>
<feature type="region of interest" description="Disordered" evidence="1">
    <location>
        <begin position="1"/>
        <end position="20"/>
    </location>
</feature>
<gene>
    <name evidence="2" type="ORF">CCMP2556_LOCUS49722</name>
</gene>
<evidence type="ECO:0000313" key="2">
    <source>
        <dbReference type="EMBL" id="CAK9106368.1"/>
    </source>
</evidence>
<dbReference type="Proteomes" id="UP001642484">
    <property type="component" value="Unassembled WGS sequence"/>
</dbReference>
<proteinExistence type="predicted"/>
<accession>A0ABP0S1W6</accession>
<reference evidence="2 3" key="1">
    <citation type="submission" date="2024-02" db="EMBL/GenBank/DDBJ databases">
        <authorList>
            <person name="Chen Y."/>
            <person name="Shah S."/>
            <person name="Dougan E. K."/>
            <person name="Thang M."/>
            <person name="Chan C."/>
        </authorList>
    </citation>
    <scope>NUCLEOTIDE SEQUENCE [LARGE SCALE GENOMIC DNA]</scope>
</reference>
<sequence length="722" mass="79025">MGRAPSASAPGEAREAGDAPSALQLRAEAVAQCLEQGSIYEGELGFSECLKLLEKQGEESLEMPELLSLSSALTSAFHTAPALAVPSPGAAGATLGFRVSALVGWLAKHAQEQELPRGLGGVLYMTARWSTPLLDHLQLYGRLISSAWTEGGPLLSQPLDNNRFVVLLAEIMCQVGELEPLQRQHWTELGARCLVAASDFWRTRYFGLHLRGLLTISRHAAKSTHQRLATALVSACAAEMELEGGGLLERVLQFQMLWAQEPRHEERELCWATAALGLLQHDALAACSLVAFFADRLGEGHRSLQKLFKPGLWTALQNADESSGILRPCIYSSCLGICGPQYEIALTLAETLTRELLPSEMLDDVQELEAARRSPTCQVLVQRISRALGRSAEILSHEDQVAHLALPLEQWALHVAEHPSILHPARRWFGSAVFFAVSTVGREATLPSLALQSLLILLKALTCVDVFREDTPEFRALCLSLVQCGRDQFGQSFQEALLESFCELDSLTSSIHAQRLYFWMGLLSLAEVQDLWAAWPSVLHCLRAGGVLTARAVALVAETLERHVPPRRALKQMQEVLTTALPVAAEASSGTETMAALHRSIDKFMDVARDSSPEDVSWVLGELAQQALGHQEEKKAMMFFQLLLLAIRREPIAVVQDFVAKPLALHPPFRELFAGHVCATFPEKTRPAVAGWLLQQFPDAAKAFTEHGPAIGEAHPVLRSAL</sequence>
<dbReference type="EMBL" id="CAXAMN010026872">
    <property type="protein sequence ID" value="CAK9106368.1"/>
    <property type="molecule type" value="Genomic_DNA"/>
</dbReference>
<protein>
    <submittedName>
        <fullName evidence="2">Uncharacterized protein</fullName>
    </submittedName>
</protein>
<evidence type="ECO:0000256" key="1">
    <source>
        <dbReference type="SAM" id="MobiDB-lite"/>
    </source>
</evidence>